<dbReference type="KEGG" id="vg:77952979"/>
<gene>
    <name evidence="2" type="primary">43</name>
    <name evidence="2" type="ORF">PBI_CANTARE_43</name>
</gene>
<feature type="compositionally biased region" description="Low complexity" evidence="1">
    <location>
        <begin position="25"/>
        <end position="38"/>
    </location>
</feature>
<dbReference type="GeneID" id="77952979"/>
<name>A0A3G3LZK6_9CAUD</name>
<dbReference type="EMBL" id="MK016493">
    <property type="protein sequence ID" value="AYQ99263.1"/>
    <property type="molecule type" value="Genomic_DNA"/>
</dbReference>
<feature type="region of interest" description="Disordered" evidence="1">
    <location>
        <begin position="1"/>
        <end position="44"/>
    </location>
</feature>
<evidence type="ECO:0000256" key="1">
    <source>
        <dbReference type="SAM" id="MobiDB-lite"/>
    </source>
</evidence>
<dbReference type="RefSeq" id="YP_010676618.1">
    <property type="nucleotide sequence ID" value="NC_071014.1"/>
</dbReference>
<evidence type="ECO:0000313" key="3">
    <source>
        <dbReference type="Proteomes" id="UP000279277"/>
    </source>
</evidence>
<keyword evidence="3" id="KW-1185">Reference proteome</keyword>
<organism evidence="2 3">
    <name type="scientific">Brevibacterium phage Cantare</name>
    <dbReference type="NCBI Taxonomy" id="2338395"/>
    <lineage>
        <taxon>Viruses</taxon>
        <taxon>Duplodnaviria</taxon>
        <taxon>Heunggongvirae</taxon>
        <taxon>Uroviricota</taxon>
        <taxon>Caudoviricetes</taxon>
        <taxon>Cantarevirus</taxon>
        <taxon>Cantarevirus cantare</taxon>
    </lineage>
</organism>
<reference evidence="2 3" key="1">
    <citation type="submission" date="2018-10" db="EMBL/GenBank/DDBJ databases">
        <authorList>
            <person name="Zack K."/>
            <person name="Garlena R.A."/>
            <person name="Russell D.A."/>
            <person name="Pope W.H."/>
            <person name="Jacobs-Sera D."/>
            <person name="Hatfull G.F."/>
        </authorList>
    </citation>
    <scope>NUCLEOTIDE SEQUENCE [LARGE SCALE GENOMIC DNA]</scope>
</reference>
<proteinExistence type="predicted"/>
<sequence length="44" mass="4793">MFHHASNNDMRKDEPNKDSSQSNESSDGGADSVVSDAVMFHDVP</sequence>
<protein>
    <submittedName>
        <fullName evidence="2">Uncharacterized protein</fullName>
    </submittedName>
</protein>
<dbReference type="Proteomes" id="UP000279277">
    <property type="component" value="Segment"/>
</dbReference>
<evidence type="ECO:0000313" key="2">
    <source>
        <dbReference type="EMBL" id="AYQ99263.1"/>
    </source>
</evidence>
<accession>A0A3G3LZK6</accession>